<proteinExistence type="predicted"/>
<keyword evidence="2" id="KW-1185">Reference proteome</keyword>
<dbReference type="WBParaSite" id="TMUE_1000005301.1">
    <property type="protein sequence ID" value="TMUE_1000005301.1"/>
    <property type="gene ID" value="WBGene00289359"/>
</dbReference>
<accession>A0A5S6QD58</accession>
<feature type="region of interest" description="Disordered" evidence="1">
    <location>
        <begin position="1"/>
        <end position="38"/>
    </location>
</feature>
<dbReference type="AlphaFoldDB" id="A0A5S6QD58"/>
<reference evidence="3" key="1">
    <citation type="submission" date="2019-12" db="UniProtKB">
        <authorList>
            <consortium name="WormBaseParasite"/>
        </authorList>
    </citation>
    <scope>IDENTIFICATION</scope>
</reference>
<name>A0A5S6QD58_TRIMR</name>
<organism evidence="2 3">
    <name type="scientific">Trichuris muris</name>
    <name type="common">Mouse whipworm</name>
    <dbReference type="NCBI Taxonomy" id="70415"/>
    <lineage>
        <taxon>Eukaryota</taxon>
        <taxon>Metazoa</taxon>
        <taxon>Ecdysozoa</taxon>
        <taxon>Nematoda</taxon>
        <taxon>Enoplea</taxon>
        <taxon>Dorylaimia</taxon>
        <taxon>Trichinellida</taxon>
        <taxon>Trichuridae</taxon>
        <taxon>Trichuris</taxon>
    </lineage>
</organism>
<evidence type="ECO:0000256" key="1">
    <source>
        <dbReference type="SAM" id="MobiDB-lite"/>
    </source>
</evidence>
<evidence type="ECO:0000313" key="2">
    <source>
        <dbReference type="Proteomes" id="UP000046395"/>
    </source>
</evidence>
<evidence type="ECO:0000313" key="3">
    <source>
        <dbReference type="WBParaSite" id="TMUE_1000005301.1"/>
    </source>
</evidence>
<sequence>MDPTERPGPSNQHFLSAKEGKRITDKPVSRLPQQNESNKRVKALEELHAQWAQVSRLLKESMDDSTGPSIANVLLEMVSSFIKGNDKQKIISALQSIALHEKEMNEEIKRDVILAADALCYFNIEDCETANVSLDIGHSDRGQEKSEQCSVLNQLEYKLPFSSILKRLKIEKSAGNVAKYDTKAASATNRQAMSATAQYMRVFKKYLELQKKKHEHAAAELRKINRLRQ</sequence>
<feature type="compositionally biased region" description="Basic and acidic residues" evidence="1">
    <location>
        <begin position="16"/>
        <end position="28"/>
    </location>
</feature>
<protein>
    <submittedName>
        <fullName evidence="3">Uncharacterized protein</fullName>
    </submittedName>
</protein>
<dbReference type="Proteomes" id="UP000046395">
    <property type="component" value="Unassembled WGS sequence"/>
</dbReference>